<feature type="domain" description="Acyl-CoA dehydrogenase/oxidase N-terminal" evidence="8">
    <location>
        <begin position="6"/>
        <end position="118"/>
    </location>
</feature>
<dbReference type="PANTHER" id="PTHR43884:SF20">
    <property type="entry name" value="ACYL-COA DEHYDROGENASE FADE28"/>
    <property type="match status" value="1"/>
</dbReference>
<keyword evidence="4" id="KW-0274">FAD</keyword>
<proteinExistence type="inferred from homology"/>
<feature type="region of interest" description="Disordered" evidence="6">
    <location>
        <begin position="328"/>
        <end position="363"/>
    </location>
</feature>
<dbReference type="Pfam" id="PF00441">
    <property type="entry name" value="Acyl-CoA_dh_1"/>
    <property type="match status" value="1"/>
</dbReference>
<keyword evidence="10" id="KW-1185">Reference proteome</keyword>
<gene>
    <name evidence="9" type="ORF">TPA0910_51130</name>
</gene>
<dbReference type="InterPro" id="IPR037069">
    <property type="entry name" value="AcylCoA_DH/ox_N_sf"/>
</dbReference>
<evidence type="ECO:0000259" key="7">
    <source>
        <dbReference type="Pfam" id="PF00441"/>
    </source>
</evidence>
<dbReference type="InterPro" id="IPR013786">
    <property type="entry name" value="AcylCoA_DH/ox_N"/>
</dbReference>
<dbReference type="Gene3D" id="1.10.540.10">
    <property type="entry name" value="Acyl-CoA dehydrogenase/oxidase, N-terminal domain"/>
    <property type="match status" value="1"/>
</dbReference>
<evidence type="ECO:0000256" key="6">
    <source>
        <dbReference type="SAM" id="MobiDB-lite"/>
    </source>
</evidence>
<evidence type="ECO:0000259" key="8">
    <source>
        <dbReference type="Pfam" id="PF02771"/>
    </source>
</evidence>
<evidence type="ECO:0000256" key="2">
    <source>
        <dbReference type="ARBA" id="ARBA00009347"/>
    </source>
</evidence>
<organism evidence="9 10">
    <name type="scientific">Streptomyces hygroscopicus</name>
    <dbReference type="NCBI Taxonomy" id="1912"/>
    <lineage>
        <taxon>Bacteria</taxon>
        <taxon>Bacillati</taxon>
        <taxon>Actinomycetota</taxon>
        <taxon>Actinomycetes</taxon>
        <taxon>Kitasatosporales</taxon>
        <taxon>Streptomycetaceae</taxon>
        <taxon>Streptomyces</taxon>
        <taxon>Streptomyces violaceusniger group</taxon>
    </lineage>
</organism>
<keyword evidence="5" id="KW-0560">Oxidoreductase</keyword>
<dbReference type="Proteomes" id="UP001054854">
    <property type="component" value="Unassembled WGS sequence"/>
</dbReference>
<dbReference type="SUPFAM" id="SSF56645">
    <property type="entry name" value="Acyl-CoA dehydrogenase NM domain-like"/>
    <property type="match status" value="1"/>
</dbReference>
<reference evidence="9" key="1">
    <citation type="submission" date="2024-05" db="EMBL/GenBank/DDBJ databases">
        <title>Whole genome shotgun sequence of Streptomyces hygroscopicus NBRC 113678.</title>
        <authorList>
            <person name="Komaki H."/>
            <person name="Tamura T."/>
        </authorList>
    </citation>
    <scope>NUCLEOTIDE SEQUENCE</scope>
    <source>
        <strain evidence="9">N11-34</strain>
    </source>
</reference>
<evidence type="ECO:0000313" key="10">
    <source>
        <dbReference type="Proteomes" id="UP001054854"/>
    </source>
</evidence>
<comment type="similarity">
    <text evidence="2">Belongs to the acyl-CoA dehydrogenase family.</text>
</comment>
<protein>
    <recommendedName>
        <fullName evidence="11">Acyl-CoA dehydrogenase</fullName>
    </recommendedName>
</protein>
<evidence type="ECO:0000256" key="3">
    <source>
        <dbReference type="ARBA" id="ARBA00022630"/>
    </source>
</evidence>
<name>A0ABQ3U527_STRHY</name>
<dbReference type="RefSeq" id="WP_236258237.1">
    <property type="nucleotide sequence ID" value="NZ_BNEK01000005.1"/>
</dbReference>
<feature type="compositionally biased region" description="Basic and acidic residues" evidence="6">
    <location>
        <begin position="512"/>
        <end position="526"/>
    </location>
</feature>
<dbReference type="InterPro" id="IPR036250">
    <property type="entry name" value="AcylCo_DH-like_C"/>
</dbReference>
<feature type="compositionally biased region" description="Gly residues" evidence="6">
    <location>
        <begin position="501"/>
        <end position="511"/>
    </location>
</feature>
<dbReference type="Pfam" id="PF02771">
    <property type="entry name" value="Acyl-CoA_dh_N"/>
    <property type="match status" value="1"/>
</dbReference>
<sequence length="526" mass="51923">MDAAFTEEQDEIRRTLRDLLRERCGPEEVKAAVQTAPGYDEALWRQLAQTLGLPGLALPPTYGGVGCGVTELALACEETGRALLPSPLLATAVFAAPLVAALGTEAQRAEVLPRIAEGALTAALAVPGRALSEALGLIGARDGAWAGGGRAGGVQARLNAAGGAGWRLYGQVEQVLGGHSAELLVVAARAGGYTRGRTLLFLVPAGADGLVRTRLTALDATRPQARIELRDVSAELLGVDDGGSGDQVAQALADAGTAAAAVLAAEAVGAADAALARTVGYVREREQFGRPIGSFQAVKHRLADVYVAVQAARSAAYYAAWAAAQGGAEGSPASGGPGGPAGAAGGPGGPGGAGVGGSAGGAGGTRGPGAGVAGSAGVGGGVGVGGGTRAPGGPGVPGDAEVGGGVEAAVAGGLALAQALEAQRTAAAEAVQLHGGIGFTWEHEAHLYFKRAASDELLFGPVHRLRARAAERDGLFDVTDRAPYGGHQGRGGNDGHRGRGGNHGGSRSGGNHGHDGRDGPRKAVTV</sequence>
<evidence type="ECO:0000313" key="9">
    <source>
        <dbReference type="EMBL" id="GHJ30680.1"/>
    </source>
</evidence>
<evidence type="ECO:0000256" key="1">
    <source>
        <dbReference type="ARBA" id="ARBA00001974"/>
    </source>
</evidence>
<comment type="caution">
    <text evidence="9">The sequence shown here is derived from an EMBL/GenBank/DDBJ whole genome shotgun (WGS) entry which is preliminary data.</text>
</comment>
<keyword evidence="3" id="KW-0285">Flavoprotein</keyword>
<evidence type="ECO:0008006" key="11">
    <source>
        <dbReference type="Google" id="ProtNLM"/>
    </source>
</evidence>
<feature type="region of interest" description="Disordered" evidence="6">
    <location>
        <begin position="478"/>
        <end position="526"/>
    </location>
</feature>
<dbReference type="InterPro" id="IPR009100">
    <property type="entry name" value="AcylCoA_DH/oxidase_NM_dom_sf"/>
</dbReference>
<feature type="domain" description="Acyl-CoA dehydrogenase/oxidase C-terminal" evidence="7">
    <location>
        <begin position="261"/>
        <end position="331"/>
    </location>
</feature>
<evidence type="ECO:0000256" key="5">
    <source>
        <dbReference type="ARBA" id="ARBA00023002"/>
    </source>
</evidence>
<dbReference type="InterPro" id="IPR046373">
    <property type="entry name" value="Acyl-CoA_Oxase/DH_mid-dom_sf"/>
</dbReference>
<evidence type="ECO:0000256" key="4">
    <source>
        <dbReference type="ARBA" id="ARBA00022827"/>
    </source>
</evidence>
<comment type="cofactor">
    <cofactor evidence="1">
        <name>FAD</name>
        <dbReference type="ChEBI" id="CHEBI:57692"/>
    </cofactor>
</comment>
<accession>A0ABQ3U527</accession>
<dbReference type="Gene3D" id="2.40.110.10">
    <property type="entry name" value="Butyryl-CoA Dehydrogenase, subunit A, domain 2"/>
    <property type="match status" value="1"/>
</dbReference>
<dbReference type="SUPFAM" id="SSF47203">
    <property type="entry name" value="Acyl-CoA dehydrogenase C-terminal domain-like"/>
    <property type="match status" value="1"/>
</dbReference>
<dbReference type="EMBL" id="BNEK01000005">
    <property type="protein sequence ID" value="GHJ30680.1"/>
    <property type="molecule type" value="Genomic_DNA"/>
</dbReference>
<dbReference type="PANTHER" id="PTHR43884">
    <property type="entry name" value="ACYL-COA DEHYDROGENASE"/>
    <property type="match status" value="1"/>
</dbReference>
<dbReference type="InterPro" id="IPR009075">
    <property type="entry name" value="AcylCo_DH/oxidase_C"/>
</dbReference>
<dbReference type="Gene3D" id="1.20.140.10">
    <property type="entry name" value="Butyryl-CoA Dehydrogenase, subunit A, domain 3"/>
    <property type="match status" value="1"/>
</dbReference>